<evidence type="ECO:0000313" key="3">
    <source>
        <dbReference type="Proteomes" id="UP000194236"/>
    </source>
</evidence>
<feature type="region of interest" description="Disordered" evidence="1">
    <location>
        <begin position="59"/>
        <end position="92"/>
    </location>
</feature>
<sequence>RLERNKFLIKFREHDKPPLLNSRGELNANRRSSISWDIPFDHHKNSFGSNQKTIESIKEVEDNESIKENLHQQQQPQQQQREPVQEQEATVTEEMSCLNDILTIIDANNVVAGDENAKQPLTPSLTRWKGSFNLNDDAGTENKFPDKKDEKLNEPILLKESLLTTD</sequence>
<feature type="non-terminal residue" evidence="2">
    <location>
        <position position="166"/>
    </location>
</feature>
<protein>
    <submittedName>
        <fullName evidence="2">Uncharacterized protein</fullName>
    </submittedName>
</protein>
<feature type="non-terminal residue" evidence="2">
    <location>
        <position position="1"/>
    </location>
</feature>
<organism evidence="2 3">
    <name type="scientific">Euroglyphus maynei</name>
    <name type="common">Mayne's house dust mite</name>
    <dbReference type="NCBI Taxonomy" id="6958"/>
    <lineage>
        <taxon>Eukaryota</taxon>
        <taxon>Metazoa</taxon>
        <taxon>Ecdysozoa</taxon>
        <taxon>Arthropoda</taxon>
        <taxon>Chelicerata</taxon>
        <taxon>Arachnida</taxon>
        <taxon>Acari</taxon>
        <taxon>Acariformes</taxon>
        <taxon>Sarcoptiformes</taxon>
        <taxon>Astigmata</taxon>
        <taxon>Psoroptidia</taxon>
        <taxon>Analgoidea</taxon>
        <taxon>Pyroglyphidae</taxon>
        <taxon>Pyroglyphinae</taxon>
        <taxon>Euroglyphus</taxon>
    </lineage>
</organism>
<keyword evidence="3" id="KW-1185">Reference proteome</keyword>
<evidence type="ECO:0000313" key="2">
    <source>
        <dbReference type="EMBL" id="OTF75861.1"/>
    </source>
</evidence>
<evidence type="ECO:0000256" key="1">
    <source>
        <dbReference type="SAM" id="MobiDB-lite"/>
    </source>
</evidence>
<reference evidence="2 3" key="1">
    <citation type="submission" date="2017-03" db="EMBL/GenBank/DDBJ databases">
        <title>Genome Survey of Euroglyphus maynei.</title>
        <authorList>
            <person name="Arlian L.G."/>
            <person name="Morgan M.S."/>
            <person name="Rider S.D."/>
        </authorList>
    </citation>
    <scope>NUCLEOTIDE SEQUENCE [LARGE SCALE GENOMIC DNA]</scope>
    <source>
        <strain evidence="2">Arlian Lab</strain>
        <tissue evidence="2">Whole body</tissue>
    </source>
</reference>
<dbReference type="Proteomes" id="UP000194236">
    <property type="component" value="Unassembled WGS sequence"/>
</dbReference>
<feature type="compositionally biased region" description="Low complexity" evidence="1">
    <location>
        <begin position="72"/>
        <end position="88"/>
    </location>
</feature>
<dbReference type="EMBL" id="MUJZ01040027">
    <property type="protein sequence ID" value="OTF75861.1"/>
    <property type="molecule type" value="Genomic_DNA"/>
</dbReference>
<name>A0A1Y3B4V7_EURMA</name>
<dbReference type="AlphaFoldDB" id="A0A1Y3B4V7"/>
<accession>A0A1Y3B4V7</accession>
<gene>
    <name evidence="2" type="ORF">BLA29_010617</name>
</gene>
<comment type="caution">
    <text evidence="2">The sequence shown here is derived from an EMBL/GenBank/DDBJ whole genome shotgun (WGS) entry which is preliminary data.</text>
</comment>
<proteinExistence type="predicted"/>
<feature type="compositionally biased region" description="Basic and acidic residues" evidence="1">
    <location>
        <begin position="59"/>
        <end position="70"/>
    </location>
</feature>
<dbReference type="OrthoDB" id="10647473at2759"/>